<evidence type="ECO:0000313" key="3">
    <source>
        <dbReference type="Proteomes" id="UP000613740"/>
    </source>
</evidence>
<dbReference type="AlphaFoldDB" id="A0A835VQ90"/>
<dbReference type="InterPro" id="IPR006342">
    <property type="entry name" value="FkbM_mtfrase"/>
</dbReference>
<dbReference type="SUPFAM" id="SSF53335">
    <property type="entry name" value="S-adenosyl-L-methionine-dependent methyltransferases"/>
    <property type="match status" value="1"/>
</dbReference>
<proteinExistence type="predicted"/>
<accession>A0A835VQ90</accession>
<dbReference type="Proteomes" id="UP000613740">
    <property type="component" value="Unassembled WGS sequence"/>
</dbReference>
<evidence type="ECO:0000259" key="1">
    <source>
        <dbReference type="Pfam" id="PF05050"/>
    </source>
</evidence>
<dbReference type="EMBL" id="JAEHOD010000117">
    <property type="protein sequence ID" value="KAG2425217.1"/>
    <property type="molecule type" value="Genomic_DNA"/>
</dbReference>
<comment type="caution">
    <text evidence="2">The sequence shown here is derived from an EMBL/GenBank/DDBJ whole genome shotgun (WGS) entry which is preliminary data.</text>
</comment>
<dbReference type="OrthoDB" id="411251at2759"/>
<keyword evidence="3" id="KW-1185">Reference proteome</keyword>
<dbReference type="InterPro" id="IPR029063">
    <property type="entry name" value="SAM-dependent_MTases_sf"/>
</dbReference>
<dbReference type="Pfam" id="PF05050">
    <property type="entry name" value="Methyltransf_21"/>
    <property type="match status" value="1"/>
</dbReference>
<evidence type="ECO:0000313" key="2">
    <source>
        <dbReference type="EMBL" id="KAG2425217.1"/>
    </source>
</evidence>
<organism evidence="2 3">
    <name type="scientific">Chlamydomonas schloesseri</name>
    <dbReference type="NCBI Taxonomy" id="2026947"/>
    <lineage>
        <taxon>Eukaryota</taxon>
        <taxon>Viridiplantae</taxon>
        <taxon>Chlorophyta</taxon>
        <taxon>core chlorophytes</taxon>
        <taxon>Chlorophyceae</taxon>
        <taxon>CS clade</taxon>
        <taxon>Chlamydomonadales</taxon>
        <taxon>Chlamydomonadaceae</taxon>
        <taxon>Chlamydomonas</taxon>
    </lineage>
</organism>
<feature type="domain" description="Methyltransferase FkbM" evidence="1">
    <location>
        <begin position="4"/>
        <end position="76"/>
    </location>
</feature>
<name>A0A835VQ90_9CHLO</name>
<dbReference type="Gene3D" id="3.40.50.150">
    <property type="entry name" value="Vaccinia Virus protein VP39"/>
    <property type="match status" value="1"/>
</dbReference>
<sequence length="121" mass="14101">MPLSSIVQEDVLLLKVDTEGYEINVFAGAMELLTKYKVHNVVVEVKRFNDPDKRELLRSLASSGLKYIYNYMEDYGAEVPADQVYNIKPRITDVTDIVMNRRDSEHVCCEDFWLRREPLDL</sequence>
<protein>
    <recommendedName>
        <fullName evidence="1">Methyltransferase FkbM domain-containing protein</fullName>
    </recommendedName>
</protein>
<gene>
    <name evidence="2" type="ORF">HYH02_015044</name>
</gene>
<reference evidence="2" key="1">
    <citation type="journal article" date="2020" name="bioRxiv">
        <title>Comparative genomics of Chlamydomonas.</title>
        <authorList>
            <person name="Craig R.J."/>
            <person name="Hasan A.R."/>
            <person name="Ness R.W."/>
            <person name="Keightley P.D."/>
        </authorList>
    </citation>
    <scope>NUCLEOTIDE SEQUENCE</scope>
    <source>
        <strain evidence="2">CCAP 11/173</strain>
    </source>
</reference>